<dbReference type="InterPro" id="IPR046982">
    <property type="entry name" value="BIN3/RVS161-like"/>
</dbReference>
<dbReference type="PhylomeDB" id="A7TMB3"/>
<name>A7TMB3_VANPO</name>
<dbReference type="KEGG" id="vpo:Kpol_520p30"/>
<dbReference type="SUPFAM" id="SSF103657">
    <property type="entry name" value="BAR/IMD domain-like"/>
    <property type="match status" value="1"/>
</dbReference>
<proteinExistence type="predicted"/>
<dbReference type="Proteomes" id="UP000000267">
    <property type="component" value="Unassembled WGS sequence"/>
</dbReference>
<gene>
    <name evidence="2" type="ORF">Kpol_520p30</name>
</gene>
<dbReference type="eggNOG" id="ENOG502S41W">
    <property type="taxonomic scope" value="Eukaryota"/>
</dbReference>
<dbReference type="OrthoDB" id="4062681at2759"/>
<evidence type="ECO:0000313" key="3">
    <source>
        <dbReference type="Proteomes" id="UP000000267"/>
    </source>
</evidence>
<sequence>MVESNYKNNGLLQHDLYLMKNKILQAPQILKQQFNVGVQVVDLQFNELATKFNSTRMHIRSLHEACKRYKLTLHSFFYSSVSVLEVFHKLLDGVPMECHMNPDGTAQMVTNNISAKQRASEFLQEFYSIAGIEHIGQKKIDISRLNKQLQVVSKKVEQDLEFFDLHVLQPLVEVDLLCSKTSRYIDYRDLKNLEVSSLNDKCDSLKKLTNNNTKTLTSKQEVERMRSEKKLKTISEDFELINNKLKNELPIFFDSINTFLQNWFSTYYFTTLRISYALYTYTSNSPELKRIIGTEENEPNKIMNISTPDILSQFHQTFDYVLNEVENLKITDFNNLYRSILSDCESNNRMFM</sequence>
<dbReference type="HOGENOM" id="CLU_853119_0_0_1"/>
<dbReference type="InParanoid" id="A7TMB3"/>
<dbReference type="GO" id="GO:0043332">
    <property type="term" value="C:mating projection tip"/>
    <property type="evidence" value="ECO:0007669"/>
    <property type="project" value="TreeGrafter"/>
</dbReference>
<dbReference type="OMA" id="FLGNCPE"/>
<dbReference type="InterPro" id="IPR004148">
    <property type="entry name" value="BAR_dom"/>
</dbReference>
<dbReference type="GO" id="GO:0030479">
    <property type="term" value="C:actin cortical patch"/>
    <property type="evidence" value="ECO:0007669"/>
    <property type="project" value="TreeGrafter"/>
</dbReference>
<protein>
    <recommendedName>
        <fullName evidence="1">BAR domain-containing protein</fullName>
    </recommendedName>
</protein>
<dbReference type="RefSeq" id="XP_001644465.1">
    <property type="nucleotide sequence ID" value="XM_001644415.1"/>
</dbReference>
<organism evidence="3">
    <name type="scientific">Vanderwaltozyma polyspora (strain ATCC 22028 / DSM 70294 / BCRC 21397 / CBS 2163 / NBRC 10782 / NRRL Y-8283 / UCD 57-17)</name>
    <name type="common">Kluyveromyces polysporus</name>
    <dbReference type="NCBI Taxonomy" id="436907"/>
    <lineage>
        <taxon>Eukaryota</taxon>
        <taxon>Fungi</taxon>
        <taxon>Dikarya</taxon>
        <taxon>Ascomycota</taxon>
        <taxon>Saccharomycotina</taxon>
        <taxon>Saccharomycetes</taxon>
        <taxon>Saccharomycetales</taxon>
        <taxon>Saccharomycetaceae</taxon>
        <taxon>Vanderwaltozyma</taxon>
    </lineage>
</organism>
<dbReference type="GO" id="GO:0031097">
    <property type="term" value="C:medial cortex"/>
    <property type="evidence" value="ECO:0007669"/>
    <property type="project" value="TreeGrafter"/>
</dbReference>
<keyword evidence="3" id="KW-1185">Reference proteome</keyword>
<dbReference type="GO" id="GO:0006897">
    <property type="term" value="P:endocytosis"/>
    <property type="evidence" value="ECO:0007669"/>
    <property type="project" value="InterPro"/>
</dbReference>
<dbReference type="PANTHER" id="PTHR47174:SF1">
    <property type="entry name" value="REDUCED VIABILITY UPON STARVATION PROTEIN 167"/>
    <property type="match status" value="1"/>
</dbReference>
<evidence type="ECO:0000313" key="2">
    <source>
        <dbReference type="EMBL" id="EDO16607.1"/>
    </source>
</evidence>
<dbReference type="AlphaFoldDB" id="A7TMB3"/>
<dbReference type="GO" id="GO:1990528">
    <property type="term" value="C:Rvs161p-Rvs167p complex"/>
    <property type="evidence" value="ECO:0007669"/>
    <property type="project" value="TreeGrafter"/>
</dbReference>
<dbReference type="STRING" id="436907.A7TMB3"/>
<dbReference type="GO" id="GO:0097320">
    <property type="term" value="P:plasma membrane tubulation"/>
    <property type="evidence" value="ECO:0007669"/>
    <property type="project" value="TreeGrafter"/>
</dbReference>
<dbReference type="InterPro" id="IPR027267">
    <property type="entry name" value="AH/BAR_dom_sf"/>
</dbReference>
<dbReference type="CDD" id="cd07599">
    <property type="entry name" value="BAR_Rvs167p"/>
    <property type="match status" value="1"/>
</dbReference>
<dbReference type="EMBL" id="DS480421">
    <property type="protein sequence ID" value="EDO16607.1"/>
    <property type="molecule type" value="Genomic_DNA"/>
</dbReference>
<dbReference type="GO" id="GO:0051666">
    <property type="term" value="P:actin cortical patch localization"/>
    <property type="evidence" value="ECO:0007669"/>
    <property type="project" value="InterPro"/>
</dbReference>
<dbReference type="GeneID" id="5544770"/>
<dbReference type="GO" id="GO:0008289">
    <property type="term" value="F:lipid binding"/>
    <property type="evidence" value="ECO:0007669"/>
    <property type="project" value="TreeGrafter"/>
</dbReference>
<accession>A7TMB3</accession>
<dbReference type="PANTHER" id="PTHR47174">
    <property type="entry name" value="BRIDGING INTEGRATOR 3"/>
    <property type="match status" value="1"/>
</dbReference>
<feature type="domain" description="BAR" evidence="1">
    <location>
        <begin position="20"/>
        <end position="281"/>
    </location>
</feature>
<reference evidence="2 3" key="1">
    <citation type="journal article" date="2007" name="Proc. Natl. Acad. Sci. U.S.A.">
        <title>Independent sorting-out of thousands of duplicated gene pairs in two yeast species descended from a whole-genome duplication.</title>
        <authorList>
            <person name="Scannell D.R."/>
            <person name="Frank A.C."/>
            <person name="Conant G.C."/>
            <person name="Byrne K.P."/>
            <person name="Woolfit M."/>
            <person name="Wolfe K.H."/>
        </authorList>
    </citation>
    <scope>NUCLEOTIDE SEQUENCE [LARGE SCALE GENOMIC DNA]</scope>
    <source>
        <strain evidence="3">ATCC 22028 / DSM 70294 / BCRC 21397 / CBS 2163 / NBRC 10782 / NRRL Y-8283 / UCD 57-17</strain>
    </source>
</reference>
<dbReference type="Pfam" id="PF03114">
    <property type="entry name" value="BAR"/>
    <property type="match status" value="1"/>
</dbReference>
<evidence type="ECO:0000259" key="1">
    <source>
        <dbReference type="Pfam" id="PF03114"/>
    </source>
</evidence>
<dbReference type="Gene3D" id="1.20.1270.60">
    <property type="entry name" value="Arfaptin homology (AH) domain/BAR domain"/>
    <property type="match status" value="1"/>
</dbReference>